<keyword evidence="4" id="KW-0479">Metal-binding</keyword>
<evidence type="ECO:0000256" key="5">
    <source>
        <dbReference type="ARBA" id="ARBA00023004"/>
    </source>
</evidence>
<dbReference type="GO" id="GO:0046872">
    <property type="term" value="F:metal ion binding"/>
    <property type="evidence" value="ECO:0007669"/>
    <property type="project" value="UniProtKB-KW"/>
</dbReference>
<dbReference type="InterPro" id="IPR006638">
    <property type="entry name" value="Elp3/MiaA/NifB-like_rSAM"/>
</dbReference>
<comment type="cofactor">
    <cofactor evidence="7">
        <name>[2Fe-2S] cluster</name>
        <dbReference type="ChEBI" id="CHEBI:190135"/>
    </cofactor>
</comment>
<protein>
    <submittedName>
        <fullName evidence="9">[FeFe] hydrogenase H-cluster radical SAM maturase HydG</fullName>
    </submittedName>
</protein>
<dbReference type="PROSITE" id="PS51918">
    <property type="entry name" value="RADICAL_SAM"/>
    <property type="match status" value="1"/>
</dbReference>
<dbReference type="Pfam" id="PF06968">
    <property type="entry name" value="BATS"/>
    <property type="match status" value="1"/>
</dbReference>
<dbReference type="InterPro" id="IPR058240">
    <property type="entry name" value="rSAM_sf"/>
</dbReference>
<evidence type="ECO:0000256" key="6">
    <source>
        <dbReference type="ARBA" id="ARBA00023014"/>
    </source>
</evidence>
<proteinExistence type="predicted"/>
<evidence type="ECO:0000313" key="10">
    <source>
        <dbReference type="Proteomes" id="UP000325255"/>
    </source>
</evidence>
<dbReference type="GO" id="GO:0051539">
    <property type="term" value="F:4 iron, 4 sulfur cluster binding"/>
    <property type="evidence" value="ECO:0007669"/>
    <property type="project" value="UniProtKB-KW"/>
</dbReference>
<comment type="cofactor">
    <cofactor evidence="1">
        <name>[4Fe-4S] cluster</name>
        <dbReference type="ChEBI" id="CHEBI:49883"/>
    </cofactor>
</comment>
<evidence type="ECO:0000256" key="3">
    <source>
        <dbReference type="ARBA" id="ARBA00022691"/>
    </source>
</evidence>
<dbReference type="SFLD" id="SFLDF00319">
    <property type="entry name" value="Fe_hydrogenase_maturase_(HydG"/>
    <property type="match status" value="1"/>
</dbReference>
<evidence type="ECO:0000256" key="1">
    <source>
        <dbReference type="ARBA" id="ARBA00001966"/>
    </source>
</evidence>
<dbReference type="OrthoDB" id="3320990at2"/>
<dbReference type="GO" id="GO:0044272">
    <property type="term" value="P:sulfur compound biosynthetic process"/>
    <property type="evidence" value="ECO:0007669"/>
    <property type="project" value="UniProtKB-ARBA"/>
</dbReference>
<dbReference type="PANTHER" id="PTHR43583:SF2">
    <property type="entry name" value="THIAZOLE BIOSYNTHESIS PROTEIN"/>
    <property type="match status" value="1"/>
</dbReference>
<name>A0A5M6IWA5_9PROT</name>
<keyword evidence="3" id="KW-0949">S-adenosyl-L-methionine</keyword>
<dbReference type="InterPro" id="IPR010722">
    <property type="entry name" value="BATS_dom"/>
</dbReference>
<evidence type="ECO:0000256" key="2">
    <source>
        <dbReference type="ARBA" id="ARBA00022485"/>
    </source>
</evidence>
<feature type="domain" description="Radical SAM core" evidence="8">
    <location>
        <begin position="77"/>
        <end position="308"/>
    </location>
</feature>
<gene>
    <name evidence="9" type="primary">hydG</name>
    <name evidence="9" type="ORF">F1189_09120</name>
</gene>
<evidence type="ECO:0000256" key="7">
    <source>
        <dbReference type="ARBA" id="ARBA00034078"/>
    </source>
</evidence>
<dbReference type="SFLD" id="SFLDG01081">
    <property type="entry name" value="cleavage_of_the_Ca-Cb_bond_in"/>
    <property type="match status" value="1"/>
</dbReference>
<dbReference type="GO" id="GO:0042364">
    <property type="term" value="P:water-soluble vitamin biosynthetic process"/>
    <property type="evidence" value="ECO:0007669"/>
    <property type="project" value="UniProtKB-ARBA"/>
</dbReference>
<dbReference type="Pfam" id="PF04055">
    <property type="entry name" value="Radical_SAM"/>
    <property type="match status" value="1"/>
</dbReference>
<dbReference type="AlphaFoldDB" id="A0A5M6IWA5"/>
<dbReference type="InterPro" id="IPR007197">
    <property type="entry name" value="rSAM"/>
</dbReference>
<evidence type="ECO:0000256" key="4">
    <source>
        <dbReference type="ARBA" id="ARBA00022723"/>
    </source>
</evidence>
<dbReference type="Gene3D" id="3.20.20.70">
    <property type="entry name" value="Aldolase class I"/>
    <property type="match status" value="1"/>
</dbReference>
<dbReference type="EMBL" id="VWPK01000011">
    <property type="protein sequence ID" value="KAA5612604.1"/>
    <property type="molecule type" value="Genomic_DNA"/>
</dbReference>
<evidence type="ECO:0000313" key="9">
    <source>
        <dbReference type="EMBL" id="KAA5612604.1"/>
    </source>
</evidence>
<keyword evidence="6" id="KW-0411">Iron-sulfur</keyword>
<dbReference type="SFLD" id="SFLDG01060">
    <property type="entry name" value="BATS_domain_containing"/>
    <property type="match status" value="1"/>
</dbReference>
<dbReference type="InterPro" id="IPR013785">
    <property type="entry name" value="Aldolase_TIM"/>
</dbReference>
<dbReference type="SFLD" id="SFLDS00029">
    <property type="entry name" value="Radical_SAM"/>
    <property type="match status" value="1"/>
</dbReference>
<accession>A0A5M6IWA5</accession>
<dbReference type="NCBIfam" id="TIGR03955">
    <property type="entry name" value="rSAM_HydG"/>
    <property type="match status" value="1"/>
</dbReference>
<dbReference type="Proteomes" id="UP000325255">
    <property type="component" value="Unassembled WGS sequence"/>
</dbReference>
<comment type="caution">
    <text evidence="9">The sequence shown here is derived from an EMBL/GenBank/DDBJ whole genome shotgun (WGS) entry which is preliminary data.</text>
</comment>
<dbReference type="GO" id="GO:0003824">
    <property type="term" value="F:catalytic activity"/>
    <property type="evidence" value="ECO:0007669"/>
    <property type="project" value="InterPro"/>
</dbReference>
<sequence>MKQQSPIDWIDEAAIAGALGSPARDDPGQVRAILDKARTLTGLGLAEVAVLSTVTSPDLLAEVFDAARTVKDEIYGRRVVLFAPLYFSNICQNECVYCAFRKNNHELSRRFLTLEEVAQETAALVEQGHKRLLLIAGEAFPGKGFSYLLDAIATIYGVHRDRGEIRRINVNVAPLTVEEFRALKAAGIGTYQLFQETYHRPTYAEVHVAGPKTDFAWRVSAMDRAMEAGIDDVGLGVLFGLYDWRFEILALMQHIAHLEQCFGVGCHTISVPRIEPAVGSAMSEAPPYAVSDDDFRKLIAILRLAVPYTGMIMSTRETPAMRRESLLLGISQISGGSRTNPGGYTETDAEDASQFQRGDHRSLDEVVHDVAEAGFLPSFCTACYRRGRTGKDFMDMAKPGLIREMCGPNGLSTFVEYLEDYASPATVRAGNQAIQAELERMPEKIRHYSETMIRKVHEGKRDVFR</sequence>
<dbReference type="SUPFAM" id="SSF102114">
    <property type="entry name" value="Radical SAM enzymes"/>
    <property type="match status" value="1"/>
</dbReference>
<keyword evidence="10" id="KW-1185">Reference proteome</keyword>
<dbReference type="InterPro" id="IPR024007">
    <property type="entry name" value="FeFe-hyd_mat_HydG"/>
</dbReference>
<dbReference type="RefSeq" id="WP_150040419.1">
    <property type="nucleotide sequence ID" value="NZ_OW485601.1"/>
</dbReference>
<dbReference type="SMART" id="SM00729">
    <property type="entry name" value="Elp3"/>
    <property type="match status" value="1"/>
</dbReference>
<dbReference type="CDD" id="cd01335">
    <property type="entry name" value="Radical_SAM"/>
    <property type="match status" value="1"/>
</dbReference>
<dbReference type="SMART" id="SM00876">
    <property type="entry name" value="BATS"/>
    <property type="match status" value="1"/>
</dbReference>
<organism evidence="9 10">
    <name type="scientific">Rhodovastum atsumiense</name>
    <dbReference type="NCBI Taxonomy" id="504468"/>
    <lineage>
        <taxon>Bacteria</taxon>
        <taxon>Pseudomonadati</taxon>
        <taxon>Pseudomonadota</taxon>
        <taxon>Alphaproteobacteria</taxon>
        <taxon>Acetobacterales</taxon>
        <taxon>Acetobacteraceae</taxon>
        <taxon>Rhodovastum</taxon>
    </lineage>
</organism>
<evidence type="ECO:0000259" key="8">
    <source>
        <dbReference type="PROSITE" id="PS51918"/>
    </source>
</evidence>
<keyword evidence="2" id="KW-0004">4Fe-4S</keyword>
<reference evidence="9 10" key="1">
    <citation type="submission" date="2019-09" db="EMBL/GenBank/DDBJ databases">
        <title>Genome sequence of Rhodovastum atsumiense, a diverse member of the Acetobacteraceae family of non-sulfur purple photosynthetic bacteria.</title>
        <authorList>
            <person name="Meyer T."/>
            <person name="Kyndt J."/>
        </authorList>
    </citation>
    <scope>NUCLEOTIDE SEQUENCE [LARGE SCALE GENOMIC DNA]</scope>
    <source>
        <strain evidence="9 10">DSM 21279</strain>
    </source>
</reference>
<dbReference type="InterPro" id="IPR034428">
    <property type="entry name" value="ThiH/NoCL/HydG-like"/>
</dbReference>
<keyword evidence="5" id="KW-0408">Iron</keyword>
<dbReference type="PANTHER" id="PTHR43583">
    <property type="entry name" value="2-IMINOACETATE SYNTHASE"/>
    <property type="match status" value="1"/>
</dbReference>